<evidence type="ECO:0000256" key="1">
    <source>
        <dbReference type="SAM" id="MobiDB-lite"/>
    </source>
</evidence>
<dbReference type="EMBL" id="VSSQ01054344">
    <property type="protein sequence ID" value="MPN08308.1"/>
    <property type="molecule type" value="Genomic_DNA"/>
</dbReference>
<feature type="region of interest" description="Disordered" evidence="1">
    <location>
        <begin position="48"/>
        <end position="82"/>
    </location>
</feature>
<comment type="caution">
    <text evidence="2">The sequence shown here is derived from an EMBL/GenBank/DDBJ whole genome shotgun (WGS) entry which is preliminary data.</text>
</comment>
<sequence>MVCSHEARVRLADRAMLASKLRTIHTHFSAVDCAVPHTHDALFTARMQNQSASERQQSNQTDTHPNAHELHTALPLRRRRRL</sequence>
<protein>
    <submittedName>
        <fullName evidence="2">Uncharacterized protein</fullName>
    </submittedName>
</protein>
<proteinExistence type="predicted"/>
<reference evidence="2" key="1">
    <citation type="submission" date="2019-08" db="EMBL/GenBank/DDBJ databases">
        <authorList>
            <person name="Kucharzyk K."/>
            <person name="Murdoch R.W."/>
            <person name="Higgins S."/>
            <person name="Loffler F."/>
        </authorList>
    </citation>
    <scope>NUCLEOTIDE SEQUENCE</scope>
</reference>
<evidence type="ECO:0000313" key="2">
    <source>
        <dbReference type="EMBL" id="MPN08308.1"/>
    </source>
</evidence>
<organism evidence="2">
    <name type="scientific">bioreactor metagenome</name>
    <dbReference type="NCBI Taxonomy" id="1076179"/>
    <lineage>
        <taxon>unclassified sequences</taxon>
        <taxon>metagenomes</taxon>
        <taxon>ecological metagenomes</taxon>
    </lineage>
</organism>
<name>A0A645F1W7_9ZZZZ</name>
<accession>A0A645F1W7</accession>
<feature type="compositionally biased region" description="Polar residues" evidence="1">
    <location>
        <begin position="48"/>
        <end position="64"/>
    </location>
</feature>
<dbReference type="AlphaFoldDB" id="A0A645F1W7"/>
<gene>
    <name evidence="2" type="ORF">SDC9_155590</name>
</gene>